<evidence type="ECO:0000313" key="12">
    <source>
        <dbReference type="EMBL" id="MBD3870144.1"/>
    </source>
</evidence>
<feature type="binding site" evidence="9">
    <location>
        <position position="85"/>
    </location>
    <ligand>
        <name>L-citrulline</name>
        <dbReference type="ChEBI" id="CHEBI:57743"/>
    </ligand>
</feature>
<dbReference type="Pfam" id="PF20979">
    <property type="entry name" value="Arginosuc_syn_C"/>
    <property type="match status" value="1"/>
</dbReference>
<comment type="caution">
    <text evidence="9">Lacks conserved residue(s) required for the propagation of feature annotation.</text>
</comment>
<feature type="binding site" evidence="9">
    <location>
        <position position="125"/>
    </location>
    <ligand>
        <name>L-citrulline</name>
        <dbReference type="ChEBI" id="CHEBI:57743"/>
    </ligand>
</feature>
<evidence type="ECO:0000256" key="4">
    <source>
        <dbReference type="ARBA" id="ARBA00022571"/>
    </source>
</evidence>
<dbReference type="HAMAP" id="MF_00005">
    <property type="entry name" value="Arg_succ_synth_type1"/>
    <property type="match status" value="1"/>
</dbReference>
<keyword evidence="4 9" id="KW-0055">Arginine biosynthesis</keyword>
<dbReference type="GO" id="GO:0005737">
    <property type="term" value="C:cytoplasm"/>
    <property type="evidence" value="ECO:0007669"/>
    <property type="project" value="UniProtKB-SubCell"/>
</dbReference>
<keyword evidence="9" id="KW-0963">Cytoplasm</keyword>
<sequence>MKVVLAYSGGLDTSIILHWIKETYDAEVIAYTGNVGQIDEDMDEIRRAALATGATEAIVEDLREALVTECVFPALKANAVYEWYYLLGTALARPVLARGLVETADRFGADAIAHGATGKGNDQVRFELSAYALQPEIRVIAPWREWDMKGRTDLMAYASKHGVPIPAAPKPSYSMDANLMHVSYEGGVLEDPWASPPEGMFRMTTDLESTPDEPEVVTVRFEKGEPTEINGVGLDPVTLLETLNTIGGRHGVGRIDIVENRFLGMKSRGVYETPGGTILHHAHRAVESITLDREVQHLRDELVPRYAEMVYNGLWFSPEREALQRFMDTVQERVNGEARLKLYKGNVMVEGRRSETHTLYDEAVATFEADEVFDQADAAGFIRLNALRLRTLGGKRISEGE</sequence>
<keyword evidence="6 9" id="KW-0028">Amino-acid biosynthesis</keyword>
<protein>
    <recommendedName>
        <fullName evidence="3 9">Argininosuccinate synthase</fullName>
        <ecNumber evidence="3 9">6.3.4.5</ecNumber>
    </recommendedName>
    <alternativeName>
        <fullName evidence="9">Citrulline--aspartate ligase</fullName>
    </alternativeName>
</protein>
<evidence type="ECO:0000256" key="7">
    <source>
        <dbReference type="ARBA" id="ARBA00022741"/>
    </source>
</evidence>
<dbReference type="AlphaFoldDB" id="A0A8J6Y5W1"/>
<dbReference type="GO" id="GO:0000050">
    <property type="term" value="P:urea cycle"/>
    <property type="evidence" value="ECO:0007669"/>
    <property type="project" value="TreeGrafter"/>
</dbReference>
<dbReference type="InterPro" id="IPR018223">
    <property type="entry name" value="Arginosuc_synth_CS"/>
</dbReference>
<dbReference type="PANTHER" id="PTHR11587:SF2">
    <property type="entry name" value="ARGININOSUCCINATE SYNTHASE"/>
    <property type="match status" value="1"/>
</dbReference>
<dbReference type="FunFam" id="3.40.50.620:FF:000019">
    <property type="entry name" value="Argininosuccinate synthase"/>
    <property type="match status" value="1"/>
</dbReference>
<dbReference type="CDD" id="cd01999">
    <property type="entry name" value="ASS"/>
    <property type="match status" value="1"/>
</dbReference>
<comment type="subunit">
    <text evidence="2 9">Homotetramer.</text>
</comment>
<dbReference type="PROSITE" id="PS00564">
    <property type="entry name" value="ARGININOSUCCIN_SYN_1"/>
    <property type="match status" value="1"/>
</dbReference>
<dbReference type="GO" id="GO:0005524">
    <property type="term" value="F:ATP binding"/>
    <property type="evidence" value="ECO:0007669"/>
    <property type="project" value="UniProtKB-UniRule"/>
</dbReference>
<dbReference type="InterPro" id="IPR048267">
    <property type="entry name" value="Arginosuc_syn_N"/>
</dbReference>
<comment type="catalytic activity">
    <reaction evidence="9">
        <text>L-citrulline + L-aspartate + ATP = 2-(N(omega)-L-arginino)succinate + AMP + diphosphate + H(+)</text>
        <dbReference type="Rhea" id="RHEA:10932"/>
        <dbReference type="ChEBI" id="CHEBI:15378"/>
        <dbReference type="ChEBI" id="CHEBI:29991"/>
        <dbReference type="ChEBI" id="CHEBI:30616"/>
        <dbReference type="ChEBI" id="CHEBI:33019"/>
        <dbReference type="ChEBI" id="CHEBI:57472"/>
        <dbReference type="ChEBI" id="CHEBI:57743"/>
        <dbReference type="ChEBI" id="CHEBI:456215"/>
        <dbReference type="EC" id="6.3.4.5"/>
    </reaction>
</comment>
<feature type="binding site" evidence="9">
    <location>
        <position position="183"/>
    </location>
    <ligand>
        <name>L-citrulline</name>
        <dbReference type="ChEBI" id="CHEBI:57743"/>
    </ligand>
</feature>
<evidence type="ECO:0000256" key="6">
    <source>
        <dbReference type="ARBA" id="ARBA00022605"/>
    </source>
</evidence>
<feature type="binding site" evidence="9">
    <location>
        <position position="122"/>
    </location>
    <ligand>
        <name>L-aspartate</name>
        <dbReference type="ChEBI" id="CHEBI:29991"/>
    </ligand>
</feature>
<accession>A0A8J6Y5W1</accession>
<evidence type="ECO:0000256" key="1">
    <source>
        <dbReference type="ARBA" id="ARBA00004967"/>
    </source>
</evidence>
<dbReference type="NCBIfam" id="TIGR00032">
    <property type="entry name" value="argG"/>
    <property type="match status" value="1"/>
</dbReference>
<comment type="pathway">
    <text evidence="1 9">Amino-acid biosynthesis; L-arginine biosynthesis; L-arginine from L-ornithine and carbamoyl phosphate: step 2/3.</text>
</comment>
<dbReference type="Gene3D" id="3.40.50.620">
    <property type="entry name" value="HUPs"/>
    <property type="match status" value="1"/>
</dbReference>
<dbReference type="InterPro" id="IPR023434">
    <property type="entry name" value="Arginosuc_synth_type_1_subfam"/>
</dbReference>
<evidence type="ECO:0000313" key="13">
    <source>
        <dbReference type="Proteomes" id="UP000598633"/>
    </source>
</evidence>
<evidence type="ECO:0000259" key="10">
    <source>
        <dbReference type="Pfam" id="PF00764"/>
    </source>
</evidence>
<evidence type="ECO:0000256" key="8">
    <source>
        <dbReference type="ARBA" id="ARBA00022840"/>
    </source>
</evidence>
<evidence type="ECO:0000256" key="3">
    <source>
        <dbReference type="ARBA" id="ARBA00012286"/>
    </source>
</evidence>
<feature type="binding site" evidence="9">
    <location>
        <position position="121"/>
    </location>
    <ligand>
        <name>L-aspartate</name>
        <dbReference type="ChEBI" id="CHEBI:29991"/>
    </ligand>
</feature>
<dbReference type="Gene3D" id="1.20.5.470">
    <property type="entry name" value="Single helix bin"/>
    <property type="match status" value="1"/>
</dbReference>
<reference evidence="12 13" key="1">
    <citation type="submission" date="2020-08" db="EMBL/GenBank/DDBJ databases">
        <title>Acidobacteriota in marine sediments use diverse sulfur dissimilation pathways.</title>
        <authorList>
            <person name="Wasmund K."/>
        </authorList>
    </citation>
    <scope>NUCLEOTIDE SEQUENCE [LARGE SCALE GENOMIC DNA]</scope>
    <source>
        <strain evidence="12">MAG AM3-A</strain>
    </source>
</reference>
<evidence type="ECO:0000256" key="9">
    <source>
        <dbReference type="HAMAP-Rule" id="MF_00005"/>
    </source>
</evidence>
<dbReference type="SUPFAM" id="SSF52402">
    <property type="entry name" value="Adenine nucleotide alpha hydrolases-like"/>
    <property type="match status" value="1"/>
</dbReference>
<dbReference type="Gene3D" id="3.90.1260.10">
    <property type="entry name" value="Argininosuccinate synthetase, chain A, domain 2"/>
    <property type="match status" value="1"/>
</dbReference>
<feature type="binding site" evidence="9">
    <location>
        <position position="271"/>
    </location>
    <ligand>
        <name>L-citrulline</name>
        <dbReference type="ChEBI" id="CHEBI:57743"/>
    </ligand>
</feature>
<dbReference type="NCBIfam" id="NF001770">
    <property type="entry name" value="PRK00509.1"/>
    <property type="match status" value="1"/>
</dbReference>
<dbReference type="GO" id="GO:0006526">
    <property type="term" value="P:L-arginine biosynthetic process"/>
    <property type="evidence" value="ECO:0007669"/>
    <property type="project" value="UniProtKB-UniRule"/>
</dbReference>
<dbReference type="GO" id="GO:0004055">
    <property type="term" value="F:argininosuccinate synthase activity"/>
    <property type="evidence" value="ECO:0007669"/>
    <property type="project" value="UniProtKB-UniRule"/>
</dbReference>
<dbReference type="EMBL" id="JACXWA010000034">
    <property type="protein sequence ID" value="MBD3870144.1"/>
    <property type="molecule type" value="Genomic_DNA"/>
</dbReference>
<dbReference type="InterPro" id="IPR001518">
    <property type="entry name" value="Arginosuc_synth"/>
</dbReference>
<keyword evidence="5 9" id="KW-0436">Ligase</keyword>
<name>A0A8J6Y5W1_9BACT</name>
<comment type="subcellular location">
    <subcellularLocation>
        <location evidence="9">Cytoplasm</location>
    </subcellularLocation>
</comment>
<gene>
    <name evidence="9" type="primary">argG</name>
    <name evidence="12" type="ORF">IFJ97_02145</name>
</gene>
<dbReference type="EC" id="6.3.4.5" evidence="3 9"/>
<feature type="binding site" evidence="9">
    <location>
        <position position="174"/>
    </location>
    <ligand>
        <name>L-citrulline</name>
        <dbReference type="ChEBI" id="CHEBI:57743"/>
    </ligand>
</feature>
<proteinExistence type="inferred from homology"/>
<dbReference type="SUPFAM" id="SSF69864">
    <property type="entry name" value="Argininosuccinate synthetase, C-terminal domain"/>
    <property type="match status" value="1"/>
</dbReference>
<keyword evidence="7 9" id="KW-0547">Nucleotide-binding</keyword>
<dbReference type="Pfam" id="PF00764">
    <property type="entry name" value="Arginosuc_synth"/>
    <property type="match status" value="1"/>
</dbReference>
<dbReference type="Proteomes" id="UP000598633">
    <property type="component" value="Unassembled WGS sequence"/>
</dbReference>
<feature type="binding site" evidence="9">
    <location>
        <position position="121"/>
    </location>
    <ligand>
        <name>L-citrulline</name>
        <dbReference type="ChEBI" id="CHEBI:57743"/>
    </ligand>
</feature>
<feature type="domain" description="Arginosuccinate synthase C-terminal" evidence="11">
    <location>
        <begin position="173"/>
        <end position="390"/>
    </location>
</feature>
<evidence type="ECO:0000256" key="5">
    <source>
        <dbReference type="ARBA" id="ARBA00022598"/>
    </source>
</evidence>
<dbReference type="InterPro" id="IPR014729">
    <property type="entry name" value="Rossmann-like_a/b/a_fold"/>
</dbReference>
<feature type="binding site" evidence="9">
    <location>
        <begin position="6"/>
        <end position="14"/>
    </location>
    <ligand>
        <name>ATP</name>
        <dbReference type="ChEBI" id="CHEBI:30616"/>
    </ligand>
</feature>
<organism evidence="12 13">
    <name type="scientific">Candidatus Sulfomarinibacter kjeldsenii</name>
    <dbReference type="NCBI Taxonomy" id="2885994"/>
    <lineage>
        <taxon>Bacteria</taxon>
        <taxon>Pseudomonadati</taxon>
        <taxon>Acidobacteriota</taxon>
        <taxon>Thermoanaerobaculia</taxon>
        <taxon>Thermoanaerobaculales</taxon>
        <taxon>Candidatus Sulfomarinibacteraceae</taxon>
        <taxon>Candidatus Sulfomarinibacter</taxon>
    </lineage>
</organism>
<feature type="binding site" evidence="9">
    <location>
        <position position="115"/>
    </location>
    <ligand>
        <name>ATP</name>
        <dbReference type="ChEBI" id="CHEBI:30616"/>
    </ligand>
</feature>
<keyword evidence="8 9" id="KW-0067">ATP-binding</keyword>
<dbReference type="InterPro" id="IPR048268">
    <property type="entry name" value="Arginosuc_syn_C"/>
</dbReference>
<dbReference type="FunFam" id="3.90.1260.10:FF:000007">
    <property type="entry name" value="Argininosuccinate synthase"/>
    <property type="match status" value="1"/>
</dbReference>
<dbReference type="PROSITE" id="PS00565">
    <property type="entry name" value="ARGININOSUCCIN_SYN_2"/>
    <property type="match status" value="1"/>
</dbReference>
<comment type="caution">
    <text evidence="12">The sequence shown here is derived from an EMBL/GenBank/DDBJ whole genome shotgun (WGS) entry which is preliminary data.</text>
</comment>
<comment type="similarity">
    <text evidence="9">Belongs to the argininosuccinate synthase family. Type 1 subfamily.</text>
</comment>
<feature type="binding site" evidence="9">
    <location>
        <position position="117"/>
    </location>
    <ligand>
        <name>L-aspartate</name>
        <dbReference type="ChEBI" id="CHEBI:29991"/>
    </ligand>
</feature>
<dbReference type="PANTHER" id="PTHR11587">
    <property type="entry name" value="ARGININOSUCCINATE SYNTHASE"/>
    <property type="match status" value="1"/>
</dbReference>
<feature type="domain" description="Arginosuccinate synthase-like N-terminal" evidence="10">
    <location>
        <begin position="2"/>
        <end position="164"/>
    </location>
</feature>
<dbReference type="GO" id="GO:0000053">
    <property type="term" value="P:argininosuccinate metabolic process"/>
    <property type="evidence" value="ECO:0007669"/>
    <property type="project" value="TreeGrafter"/>
</dbReference>
<evidence type="ECO:0000259" key="11">
    <source>
        <dbReference type="Pfam" id="PF20979"/>
    </source>
</evidence>
<evidence type="ECO:0000256" key="2">
    <source>
        <dbReference type="ARBA" id="ARBA00011881"/>
    </source>
</evidence>
<dbReference type="UniPathway" id="UPA00068">
    <property type="reaction ID" value="UER00113"/>
</dbReference>
<dbReference type="InterPro" id="IPR024074">
    <property type="entry name" value="AS_cat/multimer_dom_body"/>
</dbReference>
<feature type="binding site" evidence="9">
    <location>
        <position position="259"/>
    </location>
    <ligand>
        <name>L-citrulline</name>
        <dbReference type="ChEBI" id="CHEBI:57743"/>
    </ligand>
</feature>